<feature type="compositionally biased region" description="Low complexity" evidence="7">
    <location>
        <begin position="52"/>
        <end position="63"/>
    </location>
</feature>
<keyword evidence="2" id="KW-0813">Transport</keyword>
<feature type="transmembrane region" description="Helical" evidence="8">
    <location>
        <begin position="582"/>
        <end position="606"/>
    </location>
</feature>
<keyword evidence="6 8" id="KW-0472">Membrane</keyword>
<dbReference type="InterPro" id="IPR000595">
    <property type="entry name" value="cNMP-bd_dom"/>
</dbReference>
<evidence type="ECO:0000256" key="1">
    <source>
        <dbReference type="ARBA" id="ARBA00004141"/>
    </source>
</evidence>
<reference evidence="10 11" key="1">
    <citation type="journal article" date="2023" name="Commun. Biol.">
        <title>Genome analysis of Parmales, the sister group of diatoms, reveals the evolutionary specialization of diatoms from phago-mixotrophs to photoautotrophs.</title>
        <authorList>
            <person name="Ban H."/>
            <person name="Sato S."/>
            <person name="Yoshikawa S."/>
            <person name="Yamada K."/>
            <person name="Nakamura Y."/>
            <person name="Ichinomiya M."/>
            <person name="Sato N."/>
            <person name="Blanc-Mathieu R."/>
            <person name="Endo H."/>
            <person name="Kuwata A."/>
            <person name="Ogata H."/>
        </authorList>
    </citation>
    <scope>NUCLEOTIDE SEQUENCE [LARGE SCALE GENOMIC DNA]</scope>
</reference>
<sequence>MPHHDHSHKVPRRDSARTLAVNADLEVVKQVLISKAANAEDLATSSGRSAKAKAPGSPSSPKGSQRRVARVASPPAQPREAASPSGPFRPPLKSVDTEGALKVALAGVIGAAEGEVSIPILEAPRVPPGSNLERAKRRSSNVNQGAPPGRERSAGRRRQSRPSLSPGVLRMASGAGDFAAAAPAVSPALSAGWMGGSRGGGLTRAGSSVRSKSAFSEAMDMNTQRRTINKKLPRVQRHATQLDMLAKLKRMAPFTKDAEHEFLVNMYKLRGTFAAPTPGGGDLSEMVQESTDVTDGSRRKSGGAAMFEKMTRGATLEDLGFDAGNVANARSTQRVVEVYERYSDPKSRVLLPRDTGSWESFVALLVVLEVIYLPAQLSFELEVGTLLDTVTLVTDCVFVLDILCNFNLAYQVRSHFEDEEDTDDIHVTADEIVKLETRRNFIVMNYLKGWFVIDFLAILPLLLKAVLTDVGGLSLTKALRVPRLFRLLKVARIFRSLRSNNELRRFLLYSKYTSIFRLVGSILGICLMNHFIACAWWSAAHKSIEADKHVNDTSASYVDAFYQSVLLLNGEKLELQSSGEKMFAFFVMVVLSVVMAIMFSQVNMIFSSLNANSQRYRAKMTELYEAMETMDLPQTLQERVLSYYDFLWSKHHSLNGKTAMSSFMDELSPNLSIEIQMCVYKDMLMNVSFFREFTADVIHMLVMSLQSKMFMPKDYVISVGECGTDMFFLEYGKCEVFLDHVHIRTLQKRDYFGEIALITDVRRTASVQAST</sequence>
<dbReference type="PROSITE" id="PS50042">
    <property type="entry name" value="CNMP_BINDING_3"/>
    <property type="match status" value="1"/>
</dbReference>
<feature type="region of interest" description="Disordered" evidence="7">
    <location>
        <begin position="1"/>
        <end position="20"/>
    </location>
</feature>
<proteinExistence type="predicted"/>
<feature type="transmembrane region" description="Helical" evidence="8">
    <location>
        <begin position="515"/>
        <end position="539"/>
    </location>
</feature>
<feature type="compositionally biased region" description="Basic residues" evidence="7">
    <location>
        <begin position="1"/>
        <end position="11"/>
    </location>
</feature>
<dbReference type="Proteomes" id="UP001165060">
    <property type="component" value="Unassembled WGS sequence"/>
</dbReference>
<dbReference type="InterPro" id="IPR018490">
    <property type="entry name" value="cNMP-bd_dom_sf"/>
</dbReference>
<dbReference type="InterPro" id="IPR005821">
    <property type="entry name" value="Ion_trans_dom"/>
</dbReference>
<evidence type="ECO:0000313" key="11">
    <source>
        <dbReference type="Proteomes" id="UP001165060"/>
    </source>
</evidence>
<dbReference type="Pfam" id="PF00520">
    <property type="entry name" value="Ion_trans"/>
    <property type="match status" value="1"/>
</dbReference>
<dbReference type="InterPro" id="IPR051413">
    <property type="entry name" value="K/Na_HCN_channel"/>
</dbReference>
<evidence type="ECO:0000256" key="3">
    <source>
        <dbReference type="ARBA" id="ARBA00022692"/>
    </source>
</evidence>
<dbReference type="PROSITE" id="PS00889">
    <property type="entry name" value="CNMP_BINDING_2"/>
    <property type="match status" value="1"/>
</dbReference>
<evidence type="ECO:0000256" key="7">
    <source>
        <dbReference type="SAM" id="MobiDB-lite"/>
    </source>
</evidence>
<dbReference type="Gene3D" id="1.10.287.70">
    <property type="match status" value="1"/>
</dbReference>
<dbReference type="Pfam" id="PF00027">
    <property type="entry name" value="cNMP_binding"/>
    <property type="match status" value="1"/>
</dbReference>
<accession>A0ABQ6N461</accession>
<dbReference type="CDD" id="cd00038">
    <property type="entry name" value="CAP_ED"/>
    <property type="match status" value="1"/>
</dbReference>
<evidence type="ECO:0000313" key="10">
    <source>
        <dbReference type="EMBL" id="GMI39223.1"/>
    </source>
</evidence>
<dbReference type="Gene3D" id="2.60.120.10">
    <property type="entry name" value="Jelly Rolls"/>
    <property type="match status" value="1"/>
</dbReference>
<evidence type="ECO:0000256" key="5">
    <source>
        <dbReference type="ARBA" id="ARBA00023065"/>
    </source>
</evidence>
<evidence type="ECO:0000259" key="9">
    <source>
        <dbReference type="PROSITE" id="PS50042"/>
    </source>
</evidence>
<dbReference type="InterPro" id="IPR014710">
    <property type="entry name" value="RmlC-like_jellyroll"/>
</dbReference>
<comment type="subcellular location">
    <subcellularLocation>
        <location evidence="1">Membrane</location>
        <topology evidence="1">Multi-pass membrane protein</topology>
    </subcellularLocation>
</comment>
<gene>
    <name evidence="10" type="ORF">TeGR_g1212</name>
</gene>
<dbReference type="PANTHER" id="PTHR45689:SF5">
    <property type="entry name" value="I[[H]] CHANNEL, ISOFORM E"/>
    <property type="match status" value="1"/>
</dbReference>
<organism evidence="10 11">
    <name type="scientific">Tetraparma gracilis</name>
    <dbReference type="NCBI Taxonomy" id="2962635"/>
    <lineage>
        <taxon>Eukaryota</taxon>
        <taxon>Sar</taxon>
        <taxon>Stramenopiles</taxon>
        <taxon>Ochrophyta</taxon>
        <taxon>Bolidophyceae</taxon>
        <taxon>Parmales</taxon>
        <taxon>Triparmaceae</taxon>
        <taxon>Tetraparma</taxon>
    </lineage>
</organism>
<protein>
    <recommendedName>
        <fullName evidence="9">Cyclic nucleotide-binding domain-containing protein</fullName>
    </recommendedName>
</protein>
<dbReference type="InterPro" id="IPR018488">
    <property type="entry name" value="cNMP-bd_CS"/>
</dbReference>
<evidence type="ECO:0000256" key="2">
    <source>
        <dbReference type="ARBA" id="ARBA00022448"/>
    </source>
</evidence>
<feature type="domain" description="Cyclic nucleotide-binding" evidence="9">
    <location>
        <begin position="689"/>
        <end position="771"/>
    </location>
</feature>
<dbReference type="Gene3D" id="1.10.287.630">
    <property type="entry name" value="Helix hairpin bin"/>
    <property type="match status" value="1"/>
</dbReference>
<comment type="caution">
    <text evidence="10">The sequence shown here is derived from an EMBL/GenBank/DDBJ whole genome shotgun (WGS) entry which is preliminary data.</text>
</comment>
<feature type="region of interest" description="Disordered" evidence="7">
    <location>
        <begin position="38"/>
        <end position="94"/>
    </location>
</feature>
<evidence type="ECO:0000256" key="4">
    <source>
        <dbReference type="ARBA" id="ARBA00022989"/>
    </source>
</evidence>
<dbReference type="SUPFAM" id="SSF81324">
    <property type="entry name" value="Voltage-gated potassium channels"/>
    <property type="match status" value="1"/>
</dbReference>
<dbReference type="EMBL" id="BRYB01003593">
    <property type="protein sequence ID" value="GMI39223.1"/>
    <property type="molecule type" value="Genomic_DNA"/>
</dbReference>
<keyword evidence="5" id="KW-0406">Ion transport</keyword>
<feature type="transmembrane region" description="Helical" evidence="8">
    <location>
        <begin position="449"/>
        <end position="467"/>
    </location>
</feature>
<evidence type="ECO:0000256" key="8">
    <source>
        <dbReference type="SAM" id="Phobius"/>
    </source>
</evidence>
<keyword evidence="11" id="KW-1185">Reference proteome</keyword>
<dbReference type="PROSITE" id="PS00888">
    <property type="entry name" value="CNMP_BINDING_1"/>
    <property type="match status" value="1"/>
</dbReference>
<dbReference type="SUPFAM" id="SSF51206">
    <property type="entry name" value="cAMP-binding domain-like"/>
    <property type="match status" value="1"/>
</dbReference>
<name>A0ABQ6N461_9STRA</name>
<dbReference type="PANTHER" id="PTHR45689">
    <property type="entry name" value="I[[H]] CHANNEL, ISOFORM E"/>
    <property type="match status" value="1"/>
</dbReference>
<evidence type="ECO:0000256" key="6">
    <source>
        <dbReference type="ARBA" id="ARBA00023136"/>
    </source>
</evidence>
<keyword evidence="4 8" id="KW-1133">Transmembrane helix</keyword>
<keyword evidence="3 8" id="KW-0812">Transmembrane</keyword>
<feature type="region of interest" description="Disordered" evidence="7">
    <location>
        <begin position="198"/>
        <end position="225"/>
    </location>
</feature>
<feature type="region of interest" description="Disordered" evidence="7">
    <location>
        <begin position="122"/>
        <end position="169"/>
    </location>
</feature>